<reference evidence="1 2" key="1">
    <citation type="journal article" date="2010" name="Stand. Genomic Sci.">
        <title>Complete genome sequence of Intrasporangium calvum type strain (7 KIP).</title>
        <authorList>
            <person name="Del Rio T.G."/>
            <person name="Chertkov O."/>
            <person name="Yasawong M."/>
            <person name="Lucas S."/>
            <person name="Deshpande S."/>
            <person name="Cheng J.F."/>
            <person name="Detter C."/>
            <person name="Tapia R."/>
            <person name="Han C."/>
            <person name="Goodwin L."/>
            <person name="Pitluck S."/>
            <person name="Liolios K."/>
            <person name="Ivanova N."/>
            <person name="Mavromatis K."/>
            <person name="Pati A."/>
            <person name="Chen A."/>
            <person name="Palaniappan K."/>
            <person name="Land M."/>
            <person name="Hauser L."/>
            <person name="Chang Y.J."/>
            <person name="Jeffries C.D."/>
            <person name="Rohde M."/>
            <person name="Pukall R."/>
            <person name="Sikorski J."/>
            <person name="Goker M."/>
            <person name="Woyke T."/>
            <person name="Bristow J."/>
            <person name="Eisen J.A."/>
            <person name="Markowitz V."/>
            <person name="Hugenholtz P."/>
            <person name="Kyrpides N.C."/>
            <person name="Klenk H.P."/>
            <person name="Lapidus A."/>
        </authorList>
    </citation>
    <scope>NUCLEOTIDE SEQUENCE [LARGE SCALE GENOMIC DNA]</scope>
    <source>
        <strain evidence="2">ATCC 23552 / DSM 43043 / JCM 3097 / NBRC 12989 / 7 KIP</strain>
    </source>
</reference>
<dbReference type="HOGENOM" id="CLU_2898152_0_0_11"/>
<sequence length="62" mass="6848">MHEGLDQAGTATHAGYTDEMEPTFRATVYVNISHCGVEVGTTHDPFHLTDVQSAVEYTEQHD</sequence>
<accession>E6S6W0</accession>
<dbReference type="OrthoDB" id="4853901at2"/>
<organism evidence="1 2">
    <name type="scientific">Intrasporangium calvum (strain ATCC 23552 / DSM 43043 / JCM 3097 / NBRC 12989 / NCIMB 10167 / NRRL B-3866 / 7 KIP)</name>
    <dbReference type="NCBI Taxonomy" id="710696"/>
    <lineage>
        <taxon>Bacteria</taxon>
        <taxon>Bacillati</taxon>
        <taxon>Actinomycetota</taxon>
        <taxon>Actinomycetes</taxon>
        <taxon>Micrococcales</taxon>
        <taxon>Intrasporangiaceae</taxon>
        <taxon>Intrasporangium</taxon>
    </lineage>
</organism>
<name>E6S6W0_INTC7</name>
<dbReference type="RefSeq" id="WP_013491168.1">
    <property type="nucleotide sequence ID" value="NC_014830.1"/>
</dbReference>
<dbReference type="EMBL" id="CP002343">
    <property type="protein sequence ID" value="ADU46846.1"/>
    <property type="molecule type" value="Genomic_DNA"/>
</dbReference>
<proteinExistence type="predicted"/>
<dbReference type="Proteomes" id="UP000008914">
    <property type="component" value="Chromosome"/>
</dbReference>
<keyword evidence="2" id="KW-1185">Reference proteome</keyword>
<evidence type="ECO:0000313" key="1">
    <source>
        <dbReference type="EMBL" id="ADU46846.1"/>
    </source>
</evidence>
<protein>
    <submittedName>
        <fullName evidence="1">Uncharacterized protein</fullName>
    </submittedName>
</protein>
<gene>
    <name evidence="1" type="ordered locus">Intca_0291</name>
</gene>
<evidence type="ECO:0000313" key="2">
    <source>
        <dbReference type="Proteomes" id="UP000008914"/>
    </source>
</evidence>
<dbReference type="KEGG" id="ica:Intca_0291"/>
<dbReference type="AlphaFoldDB" id="E6S6W0"/>